<evidence type="ECO:0000256" key="1">
    <source>
        <dbReference type="ARBA" id="ARBA00022670"/>
    </source>
</evidence>
<feature type="active site" evidence="5">
    <location>
        <position position="349"/>
    </location>
</feature>
<dbReference type="GO" id="GO:0046872">
    <property type="term" value="F:metal ion binding"/>
    <property type="evidence" value="ECO:0007669"/>
    <property type="project" value="UniProtKB-KW"/>
</dbReference>
<evidence type="ECO:0000256" key="4">
    <source>
        <dbReference type="ARBA" id="ARBA00023049"/>
    </source>
</evidence>
<dbReference type="Pfam" id="PF13688">
    <property type="entry name" value="Reprolysin_5"/>
    <property type="match status" value="1"/>
</dbReference>
<evidence type="ECO:0000313" key="7">
    <source>
        <dbReference type="EMBL" id="JAA68104.1"/>
    </source>
</evidence>
<evidence type="ECO:0000259" key="6">
    <source>
        <dbReference type="PROSITE" id="PS50215"/>
    </source>
</evidence>
<dbReference type="EMBL" id="GADI01005704">
    <property type="protein sequence ID" value="JAA68104.1"/>
    <property type="molecule type" value="mRNA"/>
</dbReference>
<sequence length="524" mass="58453">MKLFLFRMPRGLIPVLIVLYCAICHSHICNAGILKAGKVFPTLIEERSSAGELTLRINQDLVLNLQRTSVFSDTFQLSSFDGDTMLTRNVRSELIEKNLYHDTQRGAAVIVSDTDGLRVEGMIGDRLRISPSNTAERSAAGHLAHEIFEIEIQSSEGNDISPEPPNGHLVSTNTSKHFDITAMERARKGTKVVVTPEVHLLIDSALTKQFNNTDSLASYYAVFAAFLNLKFKTLEEWLDVQLVITKITTYTNSSETFVKKAPENESVILTDSLRELMYFIKNKTEFTTDDLVVLLTGRDIAVYNSRSKKVESEGTLGYAYVGGACRDTRVGMVEDKANMFIGTHTFVHEVGHLLGMSHDGAKAPDHIKNSPGATKCNPSDAYIMAPMYDVHSYHLFSVCSSEQLFAFRMDPHTTCFNNAPQRHNKPLKDQEILGKAVSAQTFCELKHPGKNVTYLQSYNGSQYDLMRCDIICSWSDGNLSYLSFYDAPDNTPCYDEDPSLVCINKDCSEIPTDLKTFTAIPKEA</sequence>
<keyword evidence="4 7" id="KW-0482">Metalloprotease</keyword>
<comment type="caution">
    <text evidence="5">Lacks conserved residue(s) required for the propagation of feature annotation.</text>
</comment>
<feature type="binding site" evidence="5">
    <location>
        <position position="358"/>
    </location>
    <ligand>
        <name>Zn(2+)</name>
        <dbReference type="ChEBI" id="CHEBI:29105"/>
        <note>catalytic</note>
    </ligand>
</feature>
<feature type="binding site" evidence="5">
    <location>
        <position position="352"/>
    </location>
    <ligand>
        <name>Zn(2+)</name>
        <dbReference type="ChEBI" id="CHEBI:29105"/>
        <note>catalytic</note>
    </ligand>
</feature>
<evidence type="ECO:0000256" key="5">
    <source>
        <dbReference type="PROSITE-ProRule" id="PRU00276"/>
    </source>
</evidence>
<dbReference type="InterPro" id="IPR024079">
    <property type="entry name" value="MetalloPept_cat_dom_sf"/>
</dbReference>
<dbReference type="PANTHER" id="PTHR11905:SF159">
    <property type="entry name" value="ADAM METALLOPROTEASE"/>
    <property type="match status" value="1"/>
</dbReference>
<keyword evidence="3 5" id="KW-0862">Zinc</keyword>
<dbReference type="SUPFAM" id="SSF55486">
    <property type="entry name" value="Metalloproteases ('zincins'), catalytic domain"/>
    <property type="match status" value="1"/>
</dbReference>
<keyword evidence="1 7" id="KW-0645">Protease</keyword>
<dbReference type="Gene3D" id="3.40.390.10">
    <property type="entry name" value="Collagenase (Catalytic Domain)"/>
    <property type="match status" value="1"/>
</dbReference>
<dbReference type="AlphaFoldDB" id="A0A0K8RCB5"/>
<organism evidence="7">
    <name type="scientific">Ixodes ricinus</name>
    <name type="common">Common tick</name>
    <name type="synonym">Acarus ricinus</name>
    <dbReference type="NCBI Taxonomy" id="34613"/>
    <lineage>
        <taxon>Eukaryota</taxon>
        <taxon>Metazoa</taxon>
        <taxon>Ecdysozoa</taxon>
        <taxon>Arthropoda</taxon>
        <taxon>Chelicerata</taxon>
        <taxon>Arachnida</taxon>
        <taxon>Acari</taxon>
        <taxon>Parasitiformes</taxon>
        <taxon>Ixodida</taxon>
        <taxon>Ixodoidea</taxon>
        <taxon>Ixodidae</taxon>
        <taxon>Ixodinae</taxon>
        <taxon>Ixodes</taxon>
    </lineage>
</organism>
<protein>
    <submittedName>
        <fullName evidence="7">Putative metalloprotease</fullName>
    </submittedName>
</protein>
<dbReference type="InterPro" id="IPR001590">
    <property type="entry name" value="Peptidase_M12B"/>
</dbReference>
<keyword evidence="2" id="KW-0378">Hydrolase</keyword>
<name>A0A0K8RCB5_IXORI</name>
<evidence type="ECO:0000256" key="3">
    <source>
        <dbReference type="ARBA" id="ARBA00022833"/>
    </source>
</evidence>
<evidence type="ECO:0000256" key="2">
    <source>
        <dbReference type="ARBA" id="ARBA00022801"/>
    </source>
</evidence>
<dbReference type="GO" id="GO:0006509">
    <property type="term" value="P:membrane protein ectodomain proteolysis"/>
    <property type="evidence" value="ECO:0007669"/>
    <property type="project" value="TreeGrafter"/>
</dbReference>
<feature type="domain" description="Peptidase M12B" evidence="6">
    <location>
        <begin position="194"/>
        <end position="420"/>
    </location>
</feature>
<reference evidence="7" key="1">
    <citation type="submission" date="2012-12" db="EMBL/GenBank/DDBJ databases">
        <title>Identification and characterization of a phenylalanine ammonia-lyase gene family in Isatis indigotica Fort.</title>
        <authorList>
            <person name="Liu Q."/>
            <person name="Chen J."/>
            <person name="Zhou X."/>
            <person name="Di P."/>
            <person name="Xiao Y."/>
            <person name="Xuan H."/>
            <person name="Zhang L."/>
            <person name="Chen W."/>
        </authorList>
    </citation>
    <scope>NUCLEOTIDE SEQUENCE</scope>
    <source>
        <tissue evidence="7">Salivary gland</tissue>
    </source>
</reference>
<keyword evidence="5" id="KW-0479">Metal-binding</keyword>
<dbReference type="PROSITE" id="PS50215">
    <property type="entry name" value="ADAM_MEPRO"/>
    <property type="match status" value="1"/>
</dbReference>
<feature type="binding site" evidence="5">
    <location>
        <position position="348"/>
    </location>
    <ligand>
        <name>Zn(2+)</name>
        <dbReference type="ChEBI" id="CHEBI:29105"/>
        <note>catalytic</note>
    </ligand>
</feature>
<dbReference type="PANTHER" id="PTHR11905">
    <property type="entry name" value="ADAM A DISINTEGRIN AND METALLOPROTEASE DOMAIN"/>
    <property type="match status" value="1"/>
</dbReference>
<accession>A0A0K8RCB5</accession>
<proteinExistence type="evidence at transcript level"/>
<dbReference type="GO" id="GO:0004222">
    <property type="term" value="F:metalloendopeptidase activity"/>
    <property type="evidence" value="ECO:0007669"/>
    <property type="project" value="InterPro"/>
</dbReference>